<evidence type="ECO:0000256" key="8">
    <source>
        <dbReference type="ARBA" id="ARBA00023136"/>
    </source>
</evidence>
<dbReference type="EC" id="3.2.1.58" evidence="14"/>
<dbReference type="SUPFAM" id="SSF51445">
    <property type="entry name" value="(Trans)glycosidases"/>
    <property type="match status" value="1"/>
</dbReference>
<dbReference type="GO" id="GO:0005576">
    <property type="term" value="C:extracellular region"/>
    <property type="evidence" value="ECO:0007669"/>
    <property type="project" value="TreeGrafter"/>
</dbReference>
<evidence type="ECO:0000256" key="7">
    <source>
        <dbReference type="ARBA" id="ARBA00022989"/>
    </source>
</evidence>
<dbReference type="Gene3D" id="3.20.20.80">
    <property type="entry name" value="Glycosidases"/>
    <property type="match status" value="1"/>
</dbReference>
<dbReference type="OrthoDB" id="62120at2759"/>
<evidence type="ECO:0000256" key="5">
    <source>
        <dbReference type="ARBA" id="ARBA00022801"/>
    </source>
</evidence>
<keyword evidence="6" id="KW-0735">Signal-anchor</keyword>
<comment type="similarity">
    <text evidence="2">Belongs to the glycosyl hydrolase 5 (cellulase A) family.</text>
</comment>
<dbReference type="PANTHER" id="PTHR31297">
    <property type="entry name" value="GLUCAN ENDO-1,6-BETA-GLUCOSIDASE B"/>
    <property type="match status" value="1"/>
</dbReference>
<evidence type="ECO:0000256" key="12">
    <source>
        <dbReference type="ARBA" id="ARBA00036824"/>
    </source>
</evidence>
<keyword evidence="20" id="KW-1185">Reference proteome</keyword>
<evidence type="ECO:0000256" key="16">
    <source>
        <dbReference type="SAM" id="MobiDB-lite"/>
    </source>
</evidence>
<evidence type="ECO:0000313" key="19">
    <source>
        <dbReference type="EMBL" id="OJA13031.1"/>
    </source>
</evidence>
<feature type="domain" description="Glycoside hydrolase family 5" evidence="18">
    <location>
        <begin position="345"/>
        <end position="510"/>
    </location>
</feature>
<dbReference type="GO" id="GO:0009251">
    <property type="term" value="P:glucan catabolic process"/>
    <property type="evidence" value="ECO:0007669"/>
    <property type="project" value="TreeGrafter"/>
</dbReference>
<dbReference type="AlphaFoldDB" id="A0A1J8PX40"/>
<evidence type="ECO:0000256" key="4">
    <source>
        <dbReference type="ARBA" id="ARBA00022692"/>
    </source>
</evidence>
<keyword evidence="11" id="KW-0961">Cell wall biogenesis/degradation</keyword>
<accession>A0A1J8PX40</accession>
<dbReference type="PANTHER" id="PTHR31297:SF34">
    <property type="entry name" value="GLUCAN 1,3-BETA-GLUCOSIDASE 2"/>
    <property type="match status" value="1"/>
</dbReference>
<dbReference type="Proteomes" id="UP000183567">
    <property type="component" value="Unassembled WGS sequence"/>
</dbReference>
<protein>
    <recommendedName>
        <fullName evidence="14">glucan 1,3-beta-glucosidase</fullName>
        <ecNumber evidence="14">3.2.1.58</ecNumber>
    </recommendedName>
    <alternativeName>
        <fullName evidence="15">Exo-1,3-beta-glucanase D</fullName>
    </alternativeName>
</protein>
<evidence type="ECO:0000256" key="15">
    <source>
        <dbReference type="ARBA" id="ARBA00041260"/>
    </source>
</evidence>
<dbReference type="GO" id="GO:0005886">
    <property type="term" value="C:plasma membrane"/>
    <property type="evidence" value="ECO:0007669"/>
    <property type="project" value="UniProtKB-SubCell"/>
</dbReference>
<sequence>MDNQEKPEITVTPPPDMSPNNPHSPNIPYDPLPLTQDHPGDFLQNDPPSPHASGFDTPPVEMTHFSDSIPSGAANPRFLGRALYDDPSMNFRDSYASQNTFQTAPSAATSSVYALNPDRATPTQAEFAGTYHDDPRDTENNTAAASDPNYLAEKRSAYAAPRTKSKRSLIIGAVILATAIVLVAVIVPIYFTIIKPKSSANSAAAASSAAANPTSTAQPGSANVVTGGDGSKITTQDGTTFTYSNPFGGTWYWDPKDPFNNNAQAQSWTPPLNQTFQFGTDRIFGVNLGGWLTTEPVIHASLFLFSSFLFYSSLLSAPALYEKYQTTTPQAVDEWTLSQAMAADTASGGLQQLETHYETFITEQDFAEIAGAGLNFVRIPLPYWAIETRSGEPFLAKTAWKYFLMAIQWARKYGIRINLDFHALPGSQNGWNHSGKLGTVNVLYGPMGLANAQRSLDYIRIIAEFISQPEYRDVVVMFGITNEPQGSMMGQGVLERYYMQAYDYVRAASGVGEGNGPYISYHDGFLGLNQWTDYLPNADRISLDQHPYICFEGQSDAPMSSYAQTPCSDWAAGVNTSMASFGMTTAGEFSNAVTDCGLWVNGVGLGTRYEGTYTPGTWPVVGNCSTWTDWQTWDSTMKTGIEQFALASMDALQNWFFWTWKIGNSSVSGVVESPQWSYQLGLQNGWMPTDPRTAAGTCADQGLYSPPLKAWQTGGAGAGQIAASVTASYAWPPASISNGGPVSSLPSYTPTGTVATLPPPTFTITSGSSVTTANAGDGWQNPSDTASGMVGIATCSYLNPWIGNAAPPSPLCSGATARAVPRSLFTAAPVRRS</sequence>
<evidence type="ECO:0000256" key="6">
    <source>
        <dbReference type="ARBA" id="ARBA00022968"/>
    </source>
</evidence>
<evidence type="ECO:0000256" key="9">
    <source>
        <dbReference type="ARBA" id="ARBA00023180"/>
    </source>
</evidence>
<evidence type="ECO:0000256" key="1">
    <source>
        <dbReference type="ARBA" id="ARBA00004401"/>
    </source>
</evidence>
<comment type="subcellular location">
    <subcellularLocation>
        <location evidence="1">Cell membrane</location>
        <topology evidence="1">Single-pass type II membrane protein</topology>
    </subcellularLocation>
</comment>
<evidence type="ECO:0000256" key="14">
    <source>
        <dbReference type="ARBA" id="ARBA00038929"/>
    </source>
</evidence>
<evidence type="ECO:0000256" key="13">
    <source>
        <dbReference type="ARBA" id="ARBA00037126"/>
    </source>
</evidence>
<evidence type="ECO:0000256" key="2">
    <source>
        <dbReference type="ARBA" id="ARBA00005641"/>
    </source>
</evidence>
<comment type="function">
    <text evidence="13">Glucosidase involved in the degradation of cellulosic biomass. Active on lichenan.</text>
</comment>
<feature type="region of interest" description="Disordered" evidence="16">
    <location>
        <begin position="128"/>
        <end position="148"/>
    </location>
</feature>
<dbReference type="GO" id="GO:0071555">
    <property type="term" value="P:cell wall organization"/>
    <property type="evidence" value="ECO:0007669"/>
    <property type="project" value="UniProtKB-KW"/>
</dbReference>
<gene>
    <name evidence="19" type="ORF">AZE42_04396</name>
</gene>
<evidence type="ECO:0000256" key="10">
    <source>
        <dbReference type="ARBA" id="ARBA00023295"/>
    </source>
</evidence>
<dbReference type="GO" id="GO:0004338">
    <property type="term" value="F:glucan exo-1,3-beta-glucosidase activity"/>
    <property type="evidence" value="ECO:0007669"/>
    <property type="project" value="UniProtKB-EC"/>
</dbReference>
<keyword evidence="8 17" id="KW-0472">Membrane</keyword>
<evidence type="ECO:0000313" key="20">
    <source>
        <dbReference type="Proteomes" id="UP000183567"/>
    </source>
</evidence>
<organism evidence="19 20">
    <name type="scientific">Rhizopogon vesiculosus</name>
    <dbReference type="NCBI Taxonomy" id="180088"/>
    <lineage>
        <taxon>Eukaryota</taxon>
        <taxon>Fungi</taxon>
        <taxon>Dikarya</taxon>
        <taxon>Basidiomycota</taxon>
        <taxon>Agaricomycotina</taxon>
        <taxon>Agaricomycetes</taxon>
        <taxon>Agaricomycetidae</taxon>
        <taxon>Boletales</taxon>
        <taxon>Suillineae</taxon>
        <taxon>Rhizopogonaceae</taxon>
        <taxon>Rhizopogon</taxon>
    </lineage>
</organism>
<evidence type="ECO:0000259" key="18">
    <source>
        <dbReference type="Pfam" id="PF00150"/>
    </source>
</evidence>
<dbReference type="InterPro" id="IPR050386">
    <property type="entry name" value="Glycosyl_hydrolase_5"/>
</dbReference>
<feature type="region of interest" description="Disordered" evidence="16">
    <location>
        <begin position="210"/>
        <end position="237"/>
    </location>
</feature>
<keyword evidence="10" id="KW-0326">Glycosidase</keyword>
<evidence type="ECO:0000256" key="3">
    <source>
        <dbReference type="ARBA" id="ARBA00022475"/>
    </source>
</evidence>
<keyword evidence="9" id="KW-0325">Glycoprotein</keyword>
<evidence type="ECO:0000256" key="11">
    <source>
        <dbReference type="ARBA" id="ARBA00023316"/>
    </source>
</evidence>
<keyword evidence="5" id="KW-0378">Hydrolase</keyword>
<proteinExistence type="inferred from homology"/>
<dbReference type="InterPro" id="IPR001547">
    <property type="entry name" value="Glyco_hydro_5"/>
</dbReference>
<evidence type="ECO:0000256" key="17">
    <source>
        <dbReference type="SAM" id="Phobius"/>
    </source>
</evidence>
<comment type="catalytic activity">
    <reaction evidence="12">
        <text>Successive hydrolysis of beta-D-glucose units from the non-reducing ends of (1-&gt;3)-beta-D-glucans, releasing alpha-glucose.</text>
        <dbReference type="EC" id="3.2.1.58"/>
    </reaction>
</comment>
<dbReference type="InterPro" id="IPR017853">
    <property type="entry name" value="GH"/>
</dbReference>
<reference evidence="19 20" key="1">
    <citation type="submission" date="2016-03" db="EMBL/GenBank/DDBJ databases">
        <title>Comparative genomics of the ectomycorrhizal sister species Rhizopogon vinicolor and Rhizopogon vesiculosus (Basidiomycota: Boletales) reveals a divergence of the mating type B locus.</title>
        <authorList>
            <person name="Mujic A.B."/>
            <person name="Kuo A."/>
            <person name="Tritt A."/>
            <person name="Lipzen A."/>
            <person name="Chen C."/>
            <person name="Johnson J."/>
            <person name="Sharma A."/>
            <person name="Barry K."/>
            <person name="Grigoriev I.V."/>
            <person name="Spatafora J.W."/>
        </authorList>
    </citation>
    <scope>NUCLEOTIDE SEQUENCE [LARGE SCALE GENOMIC DNA]</scope>
    <source>
        <strain evidence="19 20">AM-OR11-056</strain>
    </source>
</reference>
<comment type="caution">
    <text evidence="19">The sequence shown here is derived from an EMBL/GenBank/DDBJ whole genome shotgun (WGS) entry which is preliminary data.</text>
</comment>
<feature type="region of interest" description="Disordered" evidence="16">
    <location>
        <begin position="1"/>
        <end position="72"/>
    </location>
</feature>
<dbReference type="Pfam" id="PF00150">
    <property type="entry name" value="Cellulase"/>
    <property type="match status" value="1"/>
</dbReference>
<keyword evidence="7 17" id="KW-1133">Transmembrane helix</keyword>
<dbReference type="EMBL" id="LVVM01004390">
    <property type="protein sequence ID" value="OJA13031.1"/>
    <property type="molecule type" value="Genomic_DNA"/>
</dbReference>
<name>A0A1J8PX40_9AGAM</name>
<keyword evidence="4 17" id="KW-0812">Transmembrane</keyword>
<keyword evidence="3" id="KW-1003">Cell membrane</keyword>
<feature type="transmembrane region" description="Helical" evidence="17">
    <location>
        <begin position="169"/>
        <end position="191"/>
    </location>
</feature>
<dbReference type="GO" id="GO:0009986">
    <property type="term" value="C:cell surface"/>
    <property type="evidence" value="ECO:0007669"/>
    <property type="project" value="TreeGrafter"/>
</dbReference>
<dbReference type="STRING" id="180088.A0A1J8PX40"/>